<feature type="compositionally biased region" description="Basic and acidic residues" evidence="2">
    <location>
        <begin position="413"/>
        <end position="426"/>
    </location>
</feature>
<evidence type="ECO:0000256" key="2">
    <source>
        <dbReference type="SAM" id="MobiDB-lite"/>
    </source>
</evidence>
<feature type="compositionally biased region" description="Low complexity" evidence="2">
    <location>
        <begin position="85"/>
        <end position="99"/>
    </location>
</feature>
<sequence length="541" mass="59629">MCFIDLEVTASVNDQADQVDPMEVTTTPSATELDHKSLPAASIAKRKATSTLEPEHNKKPKASGEHTSSEDEEDSEFDEADRSSETSSEVIEVSETTATRTRKDQALQTGALGTAKTKVRGAEVQALSPITQSRSSRAVGNKNVENSIKHEWKTKMDAQKDLYDAKLKSEKASYQARLDRKHALYQEKVDDLKGNHAESMKAKDEAVKKKLDDWRAKCRSMVETAKESEQAAKKELAEAKKEYAELGKHLKAEQQSEINKWKPEISPILKEKNSTINELRKVVANTQSEVTLCEQEIEKLEARNETVEKVVEQLMAEKDALSTDVSAKEGYIATLLQHAKENRRRFEAKLESETAAWESKYEEEGKKWEKQVEKADNLGYKLTQQQRANTLLMGMNSSRDHRISSLETKVAEYEKTSTGHGKRIEALETGSGTSTSMTAPEEEGSASVEASDNKMKQELESVDTTSLEGSVAVFTSQGATKSMFGGGGEIHQVDEGDELAEKAALDGTNANLGMLEQATAAFTGLGEVEMVAEPSHDEAMA</sequence>
<keyword evidence="1" id="KW-0175">Coiled coil</keyword>
<evidence type="ECO:0000313" key="4">
    <source>
        <dbReference type="Proteomes" id="UP001310594"/>
    </source>
</evidence>
<feature type="region of interest" description="Disordered" evidence="2">
    <location>
        <begin position="17"/>
        <end position="114"/>
    </location>
</feature>
<proteinExistence type="predicted"/>
<dbReference type="Proteomes" id="UP001310594">
    <property type="component" value="Unassembled WGS sequence"/>
</dbReference>
<accession>A0AAN7ZRN5</accession>
<protein>
    <submittedName>
        <fullName evidence="3">Uncharacterized protein</fullName>
    </submittedName>
</protein>
<dbReference type="AlphaFoldDB" id="A0AAN7ZRN5"/>
<feature type="compositionally biased region" description="Acidic residues" evidence="2">
    <location>
        <begin position="70"/>
        <end position="79"/>
    </location>
</feature>
<evidence type="ECO:0000313" key="3">
    <source>
        <dbReference type="EMBL" id="KAK5693622.1"/>
    </source>
</evidence>
<reference evidence="3" key="1">
    <citation type="submission" date="2023-08" db="EMBL/GenBank/DDBJ databases">
        <title>Black Yeasts Isolated from many extreme environments.</title>
        <authorList>
            <person name="Coleine C."/>
            <person name="Stajich J.E."/>
            <person name="Selbmann L."/>
        </authorList>
    </citation>
    <scope>NUCLEOTIDE SEQUENCE</scope>
    <source>
        <strain evidence="3">CCFEE 5810</strain>
    </source>
</reference>
<feature type="region of interest" description="Disordered" evidence="2">
    <location>
        <begin position="413"/>
        <end position="452"/>
    </location>
</feature>
<gene>
    <name evidence="3" type="ORF">LTR97_010191</name>
</gene>
<feature type="compositionally biased region" description="Basic and acidic residues" evidence="2">
    <location>
        <begin position="53"/>
        <end position="69"/>
    </location>
</feature>
<dbReference type="Gene3D" id="1.20.5.340">
    <property type="match status" value="1"/>
</dbReference>
<dbReference type="EMBL" id="JAVRQU010000017">
    <property type="protein sequence ID" value="KAK5693622.1"/>
    <property type="molecule type" value="Genomic_DNA"/>
</dbReference>
<comment type="caution">
    <text evidence="3">The sequence shown here is derived from an EMBL/GenBank/DDBJ whole genome shotgun (WGS) entry which is preliminary data.</text>
</comment>
<name>A0AAN7ZRN5_9PEZI</name>
<feature type="coiled-coil region" evidence="1">
    <location>
        <begin position="222"/>
        <end position="378"/>
    </location>
</feature>
<organism evidence="3 4">
    <name type="scientific">Elasticomyces elasticus</name>
    <dbReference type="NCBI Taxonomy" id="574655"/>
    <lineage>
        <taxon>Eukaryota</taxon>
        <taxon>Fungi</taxon>
        <taxon>Dikarya</taxon>
        <taxon>Ascomycota</taxon>
        <taxon>Pezizomycotina</taxon>
        <taxon>Dothideomycetes</taxon>
        <taxon>Dothideomycetidae</taxon>
        <taxon>Mycosphaerellales</taxon>
        <taxon>Teratosphaeriaceae</taxon>
        <taxon>Elasticomyces</taxon>
    </lineage>
</organism>
<evidence type="ECO:0000256" key="1">
    <source>
        <dbReference type="SAM" id="Coils"/>
    </source>
</evidence>